<keyword evidence="1" id="KW-0472">Membrane</keyword>
<keyword evidence="1" id="KW-0812">Transmembrane</keyword>
<dbReference type="PATRIC" id="fig|110500.4.peg.170"/>
<organism evidence="2 3">
    <name type="scientific">Pelotomaculum thermopropionicum</name>
    <dbReference type="NCBI Taxonomy" id="110500"/>
    <lineage>
        <taxon>Bacteria</taxon>
        <taxon>Bacillati</taxon>
        <taxon>Bacillota</taxon>
        <taxon>Clostridia</taxon>
        <taxon>Eubacteriales</taxon>
        <taxon>Desulfotomaculaceae</taxon>
        <taxon>Pelotomaculum</taxon>
    </lineage>
</organism>
<proteinExistence type="predicted"/>
<sequence length="153" mass="16710">MVNFLLFLLQAIPEMTGVIAFSVALAGVPLRWGIITPVATVLAAIAFVIRTLPFTFGLHTVACLMLTVVFVAKATRVLLSKSFVAVFSSVATLAVLELVIHEVFFAVTKTDPQVYIANPLFWRLLGLPQALLMIVFALLAARIKKPAEGMWRI</sequence>
<reference evidence="3" key="1">
    <citation type="journal article" date="2015" name="MBio">
        <title>Genome-Resolved Metagenomic Analysis Reveals Roles for Candidate Phyla and Other Microbial Community Members in Biogeochemical Transformations in Oil Reservoirs.</title>
        <authorList>
            <person name="Hu P."/>
            <person name="Tom L."/>
            <person name="Singh A."/>
            <person name="Thomas B.C."/>
            <person name="Baker B.J."/>
            <person name="Piceno Y.M."/>
            <person name="Andersen G.L."/>
            <person name="Banfield J.F."/>
        </authorList>
    </citation>
    <scope>NUCLEOTIDE SEQUENCE [LARGE SCALE GENOMIC DNA]</scope>
</reference>
<gene>
    <name evidence="2" type="ORF">XD97_0714</name>
</gene>
<accession>A0A101HR45</accession>
<dbReference type="EMBL" id="LGGS01000171">
    <property type="protein sequence ID" value="KUK81178.1"/>
    <property type="molecule type" value="Genomic_DNA"/>
</dbReference>
<name>A0A101HR45_9FIRM</name>
<feature type="transmembrane region" description="Helical" evidence="1">
    <location>
        <begin position="120"/>
        <end position="143"/>
    </location>
</feature>
<evidence type="ECO:0000256" key="1">
    <source>
        <dbReference type="SAM" id="Phobius"/>
    </source>
</evidence>
<feature type="transmembrane region" description="Helical" evidence="1">
    <location>
        <begin position="30"/>
        <end position="49"/>
    </location>
</feature>
<evidence type="ECO:0000313" key="3">
    <source>
        <dbReference type="Proteomes" id="UP000054705"/>
    </source>
</evidence>
<feature type="transmembrane region" description="Helical" evidence="1">
    <location>
        <begin position="56"/>
        <end position="79"/>
    </location>
</feature>
<dbReference type="Proteomes" id="UP000054705">
    <property type="component" value="Unassembled WGS sequence"/>
</dbReference>
<evidence type="ECO:0000313" key="2">
    <source>
        <dbReference type="EMBL" id="KUK81178.1"/>
    </source>
</evidence>
<protein>
    <submittedName>
        <fullName evidence="2">Putative membrane protein</fullName>
    </submittedName>
</protein>
<comment type="caution">
    <text evidence="2">The sequence shown here is derived from an EMBL/GenBank/DDBJ whole genome shotgun (WGS) entry which is preliminary data.</text>
</comment>
<dbReference type="AlphaFoldDB" id="A0A101HR45"/>
<feature type="transmembrane region" description="Helical" evidence="1">
    <location>
        <begin position="85"/>
        <end position="108"/>
    </location>
</feature>
<keyword evidence="1" id="KW-1133">Transmembrane helix</keyword>